<gene>
    <name evidence="3" type="ORF">EVOR1521_LOCUS24544</name>
</gene>
<feature type="transmembrane region" description="Helical" evidence="2">
    <location>
        <begin position="722"/>
        <end position="740"/>
    </location>
</feature>
<feature type="transmembrane region" description="Helical" evidence="2">
    <location>
        <begin position="460"/>
        <end position="483"/>
    </location>
</feature>
<evidence type="ECO:0000256" key="1">
    <source>
        <dbReference type="SAM" id="MobiDB-lite"/>
    </source>
</evidence>
<feature type="region of interest" description="Disordered" evidence="1">
    <location>
        <begin position="404"/>
        <end position="435"/>
    </location>
</feature>
<comment type="caution">
    <text evidence="3">The sequence shown here is derived from an EMBL/GenBank/DDBJ whole genome shotgun (WGS) entry which is preliminary data.</text>
</comment>
<organism evidence="3 4">
    <name type="scientific">Effrenium voratum</name>
    <dbReference type="NCBI Taxonomy" id="2562239"/>
    <lineage>
        <taxon>Eukaryota</taxon>
        <taxon>Sar</taxon>
        <taxon>Alveolata</taxon>
        <taxon>Dinophyceae</taxon>
        <taxon>Suessiales</taxon>
        <taxon>Symbiodiniaceae</taxon>
        <taxon>Effrenium</taxon>
    </lineage>
</organism>
<evidence type="ECO:0000313" key="4">
    <source>
        <dbReference type="Proteomes" id="UP001178507"/>
    </source>
</evidence>
<sequence>MDAAIVIAGLFHNIDVRDVITLTFPGRFMYAVLANRASCVVFCITAHLLQAIHLSVARHAQDSQAAGSGVTIPDLLAIFLAMFWGILAVRRLLLENVLLRVDVQKRTVELGAVSSLLAACYDAVLEVDQGLRLAHDSPQLSSMLLRTQRASGLSEEVLPNLFHEEDRARISEQFRTSTSQSATALNADILDSDFNRVKVELVCVQFDNLTNDRCFLVGIREIQDFERGSLAAAPLHPPTSSAADFCLVFDLQSLEIQIMSDGMKQLCKSLHPSDSMPDDSILDIVSPESHLSLRSQLQRLKESDEAAAVTLKLLGFGERQASVTREYDQFLERWVANMFIPTATLTQSNLRSNNHKEAKQHLAAFQLLEKVPCHEPHGMDGLGTISREEAEQRNGLYLGASRRKGMWGSKTDSDSEDSEEPWSKPADPAEHLQPELLTSKPVAKVGFIQRSIFKALHADLALRATLVAVFCAATYSPALPFLWRGRMAGVSHGRILRGGGYGGLQFAGPVRADGDSVTIEHDEVLECWVAGMVIPKGFTEAVLLPGILALELGLLFKLIQLVVSFLQADKPSLGSMLACWKKGREQWNTITRQYLEKAAVGSEKELARMRCTWTRRAWWVLLAINMPRLLLRQVWRSHGDQTREEFDLGLLWVCTMGLVIAWCPQLINSCSQDVLYMMAVLGMDAAVLMSGLSHSIDVMFMITFSFPGRFMYAVLAKRASCVVFCITAHFLQAIHLSVARHAQDSQAAGSDVTIPDLLAVFLAMFWGILAVRRLLLENVLLRVDVQKRTVEMGAVSSLLTACYDAVLEDSPQLSSMLLRAQRAGGLSGAVLLDFFCEGDRARVSDHFRSSTGQSAVALNADMLDSDFNRVKVELICVQFDNLTNDRNFLVGVREMQDLERGPLTAPLHPATFEGGEDLERGPVTAQSHPATFRGDEDLFVVFDVYSLELHIMSDEMQRLCQQLLPVGGNMPEHILDIASPDTRVTLTKQLQLMANEFAEREQQQKEADQEVATVTFNLLGLGERRATVTIEHDQVLECWVACLVIPKATLTESNLRSLPETQPLHGPDHGHFLEMSSSWSQRSKSHRSSRSRHSSRSSRSGRIRLRTDRSGSISQLHVTKTPL</sequence>
<feature type="compositionally biased region" description="Polar residues" evidence="1">
    <location>
        <begin position="1110"/>
        <end position="1123"/>
    </location>
</feature>
<evidence type="ECO:0000256" key="2">
    <source>
        <dbReference type="SAM" id="Phobius"/>
    </source>
</evidence>
<feature type="region of interest" description="Disordered" evidence="1">
    <location>
        <begin position="1059"/>
        <end position="1123"/>
    </location>
</feature>
<feature type="transmembrane region" description="Helical" evidence="2">
    <location>
        <begin position="75"/>
        <end position="93"/>
    </location>
</feature>
<dbReference type="AlphaFoldDB" id="A0AA36JAC2"/>
<dbReference type="EMBL" id="CAUJNA010003413">
    <property type="protein sequence ID" value="CAJ1401383.1"/>
    <property type="molecule type" value="Genomic_DNA"/>
</dbReference>
<keyword evidence="2" id="KW-0812">Transmembrane</keyword>
<dbReference type="Proteomes" id="UP001178507">
    <property type="component" value="Unassembled WGS sequence"/>
</dbReference>
<keyword evidence="4" id="KW-1185">Reference proteome</keyword>
<keyword evidence="2" id="KW-1133">Transmembrane helix</keyword>
<protein>
    <submittedName>
        <fullName evidence="3">Uncharacterized protein</fullName>
    </submittedName>
</protein>
<feature type="compositionally biased region" description="Basic residues" evidence="1">
    <location>
        <begin position="1083"/>
        <end position="1104"/>
    </location>
</feature>
<feature type="transmembrane region" description="Helical" evidence="2">
    <location>
        <begin position="37"/>
        <end position="55"/>
    </location>
</feature>
<proteinExistence type="predicted"/>
<reference evidence="3" key="1">
    <citation type="submission" date="2023-08" db="EMBL/GenBank/DDBJ databases">
        <authorList>
            <person name="Chen Y."/>
            <person name="Shah S."/>
            <person name="Dougan E. K."/>
            <person name="Thang M."/>
            <person name="Chan C."/>
        </authorList>
    </citation>
    <scope>NUCLEOTIDE SEQUENCE</scope>
</reference>
<evidence type="ECO:0000313" key="3">
    <source>
        <dbReference type="EMBL" id="CAJ1401383.1"/>
    </source>
</evidence>
<feature type="transmembrane region" description="Helical" evidence="2">
    <location>
        <begin position="752"/>
        <end position="771"/>
    </location>
</feature>
<accession>A0AA36JAC2</accession>
<feature type="transmembrane region" description="Helical" evidence="2">
    <location>
        <begin position="650"/>
        <end position="667"/>
    </location>
</feature>
<keyword evidence="2" id="KW-0472">Membrane</keyword>
<name>A0AA36JAC2_9DINO</name>